<keyword evidence="13" id="KW-1185">Reference proteome</keyword>
<keyword evidence="9" id="KW-0408">Iron</keyword>
<dbReference type="PANTHER" id="PTHR10106:SF0">
    <property type="entry name" value="LD36721P"/>
    <property type="match status" value="1"/>
</dbReference>
<dbReference type="CDD" id="cd08764">
    <property type="entry name" value="Cyt_b561_CG1275_like"/>
    <property type="match status" value="1"/>
</dbReference>
<dbReference type="Proteomes" id="UP000695007">
    <property type="component" value="Unplaced"/>
</dbReference>
<dbReference type="GeneID" id="105359638"/>
<keyword evidence="10 11" id="KW-0472">Membrane</keyword>
<dbReference type="Gene3D" id="1.20.120.1770">
    <property type="match status" value="1"/>
</dbReference>
<dbReference type="AlphaFoldDB" id="A0AAJ6YC45"/>
<comment type="subcellular location">
    <subcellularLocation>
        <location evidence="2">Membrane</location>
        <topology evidence="2">Multi-pass membrane protein</topology>
    </subcellularLocation>
</comment>
<protein>
    <submittedName>
        <fullName evidence="14">Cytochrome b reductase 1-like</fullName>
    </submittedName>
</protein>
<evidence type="ECO:0000256" key="11">
    <source>
        <dbReference type="SAM" id="Phobius"/>
    </source>
</evidence>
<evidence type="ECO:0000259" key="12">
    <source>
        <dbReference type="PROSITE" id="PS50939"/>
    </source>
</evidence>
<evidence type="ECO:0000313" key="14">
    <source>
        <dbReference type="RefSeq" id="XP_011494576.1"/>
    </source>
</evidence>
<name>A0AAJ6YC45_9HYME</name>
<feature type="transmembrane region" description="Helical" evidence="11">
    <location>
        <begin position="104"/>
        <end position="124"/>
    </location>
</feature>
<keyword evidence="4" id="KW-0349">Heme</keyword>
<accession>A0AAJ6YC45</accession>
<evidence type="ECO:0000256" key="5">
    <source>
        <dbReference type="ARBA" id="ARBA00022692"/>
    </source>
</evidence>
<organism evidence="13 14">
    <name type="scientific">Ceratosolen solmsi marchali</name>
    <dbReference type="NCBI Taxonomy" id="326594"/>
    <lineage>
        <taxon>Eukaryota</taxon>
        <taxon>Metazoa</taxon>
        <taxon>Ecdysozoa</taxon>
        <taxon>Arthropoda</taxon>
        <taxon>Hexapoda</taxon>
        <taxon>Insecta</taxon>
        <taxon>Pterygota</taxon>
        <taxon>Neoptera</taxon>
        <taxon>Endopterygota</taxon>
        <taxon>Hymenoptera</taxon>
        <taxon>Apocrita</taxon>
        <taxon>Proctotrupomorpha</taxon>
        <taxon>Chalcidoidea</taxon>
        <taxon>Agaonidae</taxon>
        <taxon>Agaoninae</taxon>
        <taxon>Ceratosolen</taxon>
    </lineage>
</organism>
<evidence type="ECO:0000256" key="4">
    <source>
        <dbReference type="ARBA" id="ARBA00022617"/>
    </source>
</evidence>
<dbReference type="GO" id="GO:0016491">
    <property type="term" value="F:oxidoreductase activity"/>
    <property type="evidence" value="ECO:0007669"/>
    <property type="project" value="InterPro"/>
</dbReference>
<dbReference type="Pfam" id="PF03188">
    <property type="entry name" value="Cytochrom_B561"/>
    <property type="match status" value="1"/>
</dbReference>
<gene>
    <name evidence="14" type="primary">LOC105359638</name>
</gene>
<keyword evidence="7" id="KW-0249">Electron transport</keyword>
<feature type="transmembrane region" description="Helical" evidence="11">
    <location>
        <begin position="71"/>
        <end position="92"/>
    </location>
</feature>
<feature type="transmembrane region" description="Helical" evidence="11">
    <location>
        <begin position="221"/>
        <end position="241"/>
    </location>
</feature>
<keyword evidence="8 11" id="KW-1133">Transmembrane helix</keyword>
<dbReference type="InterPro" id="IPR043205">
    <property type="entry name" value="CYB561/CYBRD1-like"/>
</dbReference>
<evidence type="ECO:0000256" key="2">
    <source>
        <dbReference type="ARBA" id="ARBA00004141"/>
    </source>
</evidence>
<feature type="transmembrane region" description="Helical" evidence="11">
    <location>
        <begin position="144"/>
        <end position="166"/>
    </location>
</feature>
<proteinExistence type="predicted"/>
<dbReference type="KEGG" id="csol:105359638"/>
<reference evidence="14" key="1">
    <citation type="submission" date="2025-08" db="UniProtKB">
        <authorList>
            <consortium name="RefSeq"/>
        </authorList>
    </citation>
    <scope>IDENTIFICATION</scope>
</reference>
<feature type="transmembrane region" description="Helical" evidence="11">
    <location>
        <begin position="32"/>
        <end position="51"/>
    </location>
</feature>
<evidence type="ECO:0000256" key="1">
    <source>
        <dbReference type="ARBA" id="ARBA00001970"/>
    </source>
</evidence>
<dbReference type="GO" id="GO:0046872">
    <property type="term" value="F:metal ion binding"/>
    <property type="evidence" value="ECO:0007669"/>
    <property type="project" value="UniProtKB-KW"/>
</dbReference>
<sequence>MHNDYPYEYEICADMDQIGESTEHRNLEGFNILFYVTEAIGGLLILLVIIWTAHFKGGFAWTSDPDLEFNWHPLLMTVGLVFLYANGMLIYRSQRTVRKRRLKLIHGGIMIFTVLLTVIALVAVFDSHNLKTPPIPNMYSLHSWVGLTTIILFCCQWLAGLVSFLYPMIQPSLRAAYLPVHVYFGTAAFIGTIASCLMGLTEKAFFSIRNPSYDKFPAEGVLVNTIGLTLIIFGGLTVYLVSQARYKRFPQPEDDVLLTGRSK</sequence>
<dbReference type="GO" id="GO:0016020">
    <property type="term" value="C:membrane"/>
    <property type="evidence" value="ECO:0007669"/>
    <property type="project" value="UniProtKB-SubCell"/>
</dbReference>
<dbReference type="FunFam" id="1.20.120.1770:FF:000001">
    <property type="entry name" value="Cytochrome b reductase 1"/>
    <property type="match status" value="1"/>
</dbReference>
<evidence type="ECO:0000256" key="3">
    <source>
        <dbReference type="ARBA" id="ARBA00022448"/>
    </source>
</evidence>
<evidence type="ECO:0000256" key="9">
    <source>
        <dbReference type="ARBA" id="ARBA00023004"/>
    </source>
</evidence>
<evidence type="ECO:0000256" key="6">
    <source>
        <dbReference type="ARBA" id="ARBA00022723"/>
    </source>
</evidence>
<evidence type="ECO:0000313" key="13">
    <source>
        <dbReference type="Proteomes" id="UP000695007"/>
    </source>
</evidence>
<keyword evidence="6" id="KW-0479">Metal-binding</keyword>
<comment type="cofactor">
    <cofactor evidence="1">
        <name>heme b</name>
        <dbReference type="ChEBI" id="CHEBI:60344"/>
    </cofactor>
</comment>
<dbReference type="PANTHER" id="PTHR10106">
    <property type="entry name" value="CYTOCHROME B561-RELATED"/>
    <property type="match status" value="1"/>
</dbReference>
<dbReference type="SMART" id="SM00665">
    <property type="entry name" value="B561"/>
    <property type="match status" value="1"/>
</dbReference>
<feature type="transmembrane region" description="Helical" evidence="11">
    <location>
        <begin position="178"/>
        <end position="201"/>
    </location>
</feature>
<feature type="domain" description="Cytochrome b561" evidence="12">
    <location>
        <begin position="36"/>
        <end position="242"/>
    </location>
</feature>
<keyword evidence="3" id="KW-0813">Transport</keyword>
<dbReference type="PROSITE" id="PS50939">
    <property type="entry name" value="CYTOCHROME_B561"/>
    <property type="match status" value="1"/>
</dbReference>
<keyword evidence="5 11" id="KW-0812">Transmembrane</keyword>
<evidence type="ECO:0000256" key="10">
    <source>
        <dbReference type="ARBA" id="ARBA00023136"/>
    </source>
</evidence>
<dbReference type="RefSeq" id="XP_011494576.1">
    <property type="nucleotide sequence ID" value="XM_011496274.1"/>
</dbReference>
<evidence type="ECO:0000256" key="7">
    <source>
        <dbReference type="ARBA" id="ARBA00022982"/>
    </source>
</evidence>
<evidence type="ECO:0000256" key="8">
    <source>
        <dbReference type="ARBA" id="ARBA00022989"/>
    </source>
</evidence>
<dbReference type="InterPro" id="IPR006593">
    <property type="entry name" value="Cyt_b561/ferric_Rdtase_TM"/>
</dbReference>